<dbReference type="EMBL" id="NQIK02000008">
    <property type="protein sequence ID" value="KAF7567487.1"/>
    <property type="molecule type" value="Genomic_DNA"/>
</dbReference>
<feature type="region of interest" description="Disordered" evidence="1">
    <location>
        <begin position="1"/>
        <end position="96"/>
    </location>
</feature>
<reference evidence="2" key="1">
    <citation type="journal article" date="2018" name="BMC Genomics">
        <title>Comparative genomics of the wheat fungal pathogen Pyrenophora tritici-repentis reveals chromosomal variations and genome plasticity.</title>
        <authorList>
            <person name="Moolhuijzen P."/>
            <person name="See P.T."/>
            <person name="Hane J.K."/>
            <person name="Shi G."/>
            <person name="Liu Z."/>
            <person name="Oliver R.P."/>
            <person name="Moffat C.S."/>
        </authorList>
    </citation>
    <scope>NUCLEOTIDE SEQUENCE [LARGE SCALE GENOMIC DNA]</scope>
    <source>
        <strain evidence="2">M4</strain>
    </source>
</reference>
<accession>A0A317B206</accession>
<feature type="compositionally biased region" description="Basic and acidic residues" evidence="1">
    <location>
        <begin position="12"/>
        <end position="33"/>
    </location>
</feature>
<proteinExistence type="predicted"/>
<dbReference type="GeneID" id="90957757"/>
<dbReference type="AlphaFoldDB" id="A0A317B206"/>
<protein>
    <submittedName>
        <fullName evidence="2">Uncharacterized protein</fullName>
    </submittedName>
</protein>
<comment type="caution">
    <text evidence="2">The sequence shown here is derived from an EMBL/GenBank/DDBJ whole genome shotgun (WGS) entry which is preliminary data.</text>
</comment>
<evidence type="ECO:0000256" key="1">
    <source>
        <dbReference type="SAM" id="MobiDB-lite"/>
    </source>
</evidence>
<evidence type="ECO:0000313" key="3">
    <source>
        <dbReference type="Proteomes" id="UP000245464"/>
    </source>
</evidence>
<name>A0A317B206_9PLEO</name>
<gene>
    <name evidence="2" type="ORF">PtrM4_140780</name>
</gene>
<sequence length="113" mass="12153">MSSSDDDTPLARGKDQAKSSEQISKEEVMKMDAEAPSNGHVEPGISIRMGPVDNDKMDIDAPETNGNAAGKRKSRGSIPNGKSYKDASSSEEDAKPLVRSITRHVYVLRPANP</sequence>
<organism evidence="2 3">
    <name type="scientific">Pyrenophora tritici-repentis</name>
    <dbReference type="NCBI Taxonomy" id="45151"/>
    <lineage>
        <taxon>Eukaryota</taxon>
        <taxon>Fungi</taxon>
        <taxon>Dikarya</taxon>
        <taxon>Ascomycota</taxon>
        <taxon>Pezizomycotina</taxon>
        <taxon>Dothideomycetes</taxon>
        <taxon>Pleosporomycetidae</taxon>
        <taxon>Pleosporales</taxon>
        <taxon>Pleosporineae</taxon>
        <taxon>Pleosporaceae</taxon>
        <taxon>Pyrenophora</taxon>
    </lineage>
</organism>
<evidence type="ECO:0000313" key="2">
    <source>
        <dbReference type="EMBL" id="KAF7567487.1"/>
    </source>
</evidence>
<dbReference type="Proteomes" id="UP000245464">
    <property type="component" value="Chromosome 8"/>
</dbReference>
<dbReference type="KEGG" id="ptrr:90957757"/>
<dbReference type="RefSeq" id="XP_065960406.1">
    <property type="nucleotide sequence ID" value="XM_066109484.1"/>
</dbReference>